<dbReference type="AlphaFoldDB" id="A0A1L6MZH9"/>
<evidence type="ECO:0000313" key="9">
    <source>
        <dbReference type="Proteomes" id="UP000185544"/>
    </source>
</evidence>
<keyword evidence="5" id="KW-0418">Kinase</keyword>
<keyword evidence="6" id="KW-0472">Membrane</keyword>
<dbReference type="SMART" id="SM00387">
    <property type="entry name" value="HATPase_c"/>
    <property type="match status" value="1"/>
</dbReference>
<evidence type="ECO:0000256" key="1">
    <source>
        <dbReference type="ARBA" id="ARBA00000085"/>
    </source>
</evidence>
<organism evidence="8 9">
    <name type="scientific">Pajaroellobacter abortibovis</name>
    <dbReference type="NCBI Taxonomy" id="1882918"/>
    <lineage>
        <taxon>Bacteria</taxon>
        <taxon>Pseudomonadati</taxon>
        <taxon>Myxococcota</taxon>
        <taxon>Polyangia</taxon>
        <taxon>Polyangiales</taxon>
        <taxon>Polyangiaceae</taxon>
    </lineage>
</organism>
<dbReference type="STRING" id="1882918.BCY86_07365"/>
<name>A0A1L6MZH9_9BACT</name>
<comment type="catalytic activity">
    <reaction evidence="1">
        <text>ATP + protein L-histidine = ADP + protein N-phospho-L-histidine.</text>
        <dbReference type="EC" id="2.7.13.3"/>
    </reaction>
</comment>
<reference evidence="8 9" key="1">
    <citation type="submission" date="2016-08" db="EMBL/GenBank/DDBJ databases">
        <title>Identification and validation of antigenic proteins from Pajaroellobacter abortibovis using de-novo genome sequence assembly and reverse vaccinology.</title>
        <authorList>
            <person name="Welly B.T."/>
            <person name="Miller M.R."/>
            <person name="Stott J.L."/>
            <person name="Blanchard M.T."/>
            <person name="Islas-Trejo A.D."/>
            <person name="O'Rourke S.M."/>
            <person name="Young A.E."/>
            <person name="Medrano J.F."/>
            <person name="Van Eenennaam A.L."/>
        </authorList>
    </citation>
    <scope>NUCLEOTIDE SEQUENCE [LARGE SCALE GENOMIC DNA]</scope>
    <source>
        <strain evidence="8 9">BTF92-0548A/99-0131</strain>
    </source>
</reference>
<feature type="domain" description="Histidine kinase" evidence="7">
    <location>
        <begin position="92"/>
        <end position="308"/>
    </location>
</feature>
<dbReference type="SUPFAM" id="SSF55874">
    <property type="entry name" value="ATPase domain of HSP90 chaperone/DNA topoisomerase II/histidine kinase"/>
    <property type="match status" value="1"/>
</dbReference>
<dbReference type="Gene3D" id="3.30.565.10">
    <property type="entry name" value="Histidine kinase-like ATPase, C-terminal domain"/>
    <property type="match status" value="1"/>
</dbReference>
<dbReference type="PANTHER" id="PTHR43547">
    <property type="entry name" value="TWO-COMPONENT HISTIDINE KINASE"/>
    <property type="match status" value="1"/>
</dbReference>
<evidence type="ECO:0000256" key="4">
    <source>
        <dbReference type="ARBA" id="ARBA00022679"/>
    </source>
</evidence>
<dbReference type="CDD" id="cd00082">
    <property type="entry name" value="HisKA"/>
    <property type="match status" value="1"/>
</dbReference>
<dbReference type="InterPro" id="IPR036097">
    <property type="entry name" value="HisK_dim/P_sf"/>
</dbReference>
<dbReference type="Gene3D" id="1.10.287.130">
    <property type="match status" value="1"/>
</dbReference>
<evidence type="ECO:0000256" key="3">
    <source>
        <dbReference type="ARBA" id="ARBA00022553"/>
    </source>
</evidence>
<keyword evidence="9" id="KW-1185">Reference proteome</keyword>
<evidence type="ECO:0000256" key="2">
    <source>
        <dbReference type="ARBA" id="ARBA00012438"/>
    </source>
</evidence>
<dbReference type="EC" id="2.7.13.3" evidence="2"/>
<feature type="transmembrane region" description="Helical" evidence="6">
    <location>
        <begin position="52"/>
        <end position="76"/>
    </location>
</feature>
<keyword evidence="3" id="KW-0597">Phosphoprotein</keyword>
<dbReference type="InterPro" id="IPR004358">
    <property type="entry name" value="Sig_transdc_His_kin-like_C"/>
</dbReference>
<dbReference type="EMBL" id="CP016908">
    <property type="protein sequence ID" value="APS00953.1"/>
    <property type="molecule type" value="Genomic_DNA"/>
</dbReference>
<keyword evidence="6" id="KW-0812">Transmembrane</keyword>
<dbReference type="InterPro" id="IPR003594">
    <property type="entry name" value="HATPase_dom"/>
</dbReference>
<protein>
    <recommendedName>
        <fullName evidence="2">histidine kinase</fullName>
        <ecNumber evidence="2">2.7.13.3</ecNumber>
    </recommendedName>
</protein>
<feature type="transmembrane region" description="Helical" evidence="6">
    <location>
        <begin position="20"/>
        <end position="46"/>
    </location>
</feature>
<dbReference type="KEGG" id="pabo:BCY86_07365"/>
<dbReference type="PROSITE" id="PS50109">
    <property type="entry name" value="HIS_KIN"/>
    <property type="match status" value="1"/>
</dbReference>
<evidence type="ECO:0000256" key="5">
    <source>
        <dbReference type="ARBA" id="ARBA00022777"/>
    </source>
</evidence>
<keyword evidence="4" id="KW-0808">Transferase</keyword>
<dbReference type="InterPro" id="IPR003661">
    <property type="entry name" value="HisK_dim/P_dom"/>
</dbReference>
<evidence type="ECO:0000313" key="8">
    <source>
        <dbReference type="EMBL" id="APS00953.1"/>
    </source>
</evidence>
<dbReference type="Pfam" id="PF02518">
    <property type="entry name" value="HATPase_c"/>
    <property type="match status" value="1"/>
</dbReference>
<dbReference type="InterPro" id="IPR005467">
    <property type="entry name" value="His_kinase_dom"/>
</dbReference>
<dbReference type="SUPFAM" id="SSF47384">
    <property type="entry name" value="Homodimeric domain of signal transducing histidine kinase"/>
    <property type="match status" value="1"/>
</dbReference>
<gene>
    <name evidence="8" type="ORF">BCY86_07365</name>
</gene>
<dbReference type="CDD" id="cd00075">
    <property type="entry name" value="HATPase"/>
    <property type="match status" value="1"/>
</dbReference>
<dbReference type="GO" id="GO:0000155">
    <property type="term" value="F:phosphorelay sensor kinase activity"/>
    <property type="evidence" value="ECO:0007669"/>
    <property type="project" value="InterPro"/>
</dbReference>
<dbReference type="PANTHER" id="PTHR43547:SF2">
    <property type="entry name" value="HYBRID SIGNAL TRANSDUCTION HISTIDINE KINASE C"/>
    <property type="match status" value="1"/>
</dbReference>
<evidence type="ECO:0000256" key="6">
    <source>
        <dbReference type="SAM" id="Phobius"/>
    </source>
</evidence>
<dbReference type="FunFam" id="3.30.565.10:FF:000006">
    <property type="entry name" value="Sensor histidine kinase WalK"/>
    <property type="match status" value="1"/>
</dbReference>
<keyword evidence="6" id="KW-1133">Transmembrane helix</keyword>
<accession>A0A1L6MZH9</accession>
<dbReference type="Pfam" id="PF00512">
    <property type="entry name" value="HisKA"/>
    <property type="match status" value="1"/>
</dbReference>
<dbReference type="Proteomes" id="UP000185544">
    <property type="component" value="Chromosome"/>
</dbReference>
<dbReference type="SMART" id="SM00388">
    <property type="entry name" value="HisKA"/>
    <property type="match status" value="1"/>
</dbReference>
<evidence type="ECO:0000259" key="7">
    <source>
        <dbReference type="PROSITE" id="PS50109"/>
    </source>
</evidence>
<proteinExistence type="predicted"/>
<dbReference type="InterPro" id="IPR036890">
    <property type="entry name" value="HATPase_C_sf"/>
</dbReference>
<sequence length="311" mass="35713">MFGSQSFERQNRQRIGYRRIVQLLVYLNIIPTVLLLSLGILLMFLGEARYNLLLGILMLSFLSALVTGTVLVLVFVRREANLSQLQADFVSKVSHELRTPLTAIRLFVETLERTTEESIKQSCLATLSEEVDRLTNRIERLLDWGRMEADRKYYEQKEESVAAIVEDALCAFSPLRSGELLDFHYEVQPDLPSLWCDRHAIVDALVNLLSNAHKYGGTPPSIRLRVYQWKDAISIEVSDRGKGIPRPEQRRIFEKFYRIDDRLSRMREGSGLGLAIVQHIVRAHQGWVAVESEKGDGSLFRMVLPLRKKSR</sequence>
<dbReference type="PRINTS" id="PR00344">
    <property type="entry name" value="BCTRLSENSOR"/>
</dbReference>